<dbReference type="Proteomes" id="UP000006178">
    <property type="component" value="Chromosome"/>
</dbReference>
<dbReference type="PATRIC" id="fig|1094508.3.peg.2453"/>
<evidence type="ECO:0000313" key="1">
    <source>
        <dbReference type="EMBL" id="AFK87416.1"/>
    </source>
</evidence>
<name>I3VY21_THESW</name>
<dbReference type="AlphaFoldDB" id="I3VY21"/>
<reference evidence="1 2" key="1">
    <citation type="journal article" date="2014" name="Appl. Environ. Microbiol.">
        <title>Profile of Secreted Hydrolases, Associated Proteins, and SlpA in Thermoanaerobacterium saccharolyticum during the Degradation of Hemicellulose.</title>
        <authorList>
            <person name="Currie D.H."/>
            <person name="Guss A.M."/>
            <person name="Herring C.D."/>
            <person name="Giannone R.J."/>
            <person name="Johnson C.M."/>
            <person name="Lankford P.K."/>
            <person name="Brown S.D."/>
            <person name="Hettich R.L."/>
            <person name="Lynd L.R."/>
        </authorList>
    </citation>
    <scope>NUCLEOTIDE SEQUENCE [LARGE SCALE GENOMIC DNA]</scope>
    <source>
        <strain evidence="2">DSM 8691 / JW/SL-YS485</strain>
    </source>
</reference>
<dbReference type="eggNOG" id="ENOG5032RWE">
    <property type="taxonomic scope" value="Bacteria"/>
</dbReference>
<dbReference type="Pfam" id="PF23857">
    <property type="entry name" value="Phage_TAC_19"/>
    <property type="match status" value="1"/>
</dbReference>
<gene>
    <name evidence="1" type="ordered locus">Tsac_2418</name>
</gene>
<dbReference type="EMBL" id="CP003184">
    <property type="protein sequence ID" value="AFK87416.1"/>
    <property type="molecule type" value="Genomic_DNA"/>
</dbReference>
<sequence>MEITLNNKTYIAPATKARVVRKAIEITEKINFNEIKTKDLDNLIDYVVELFGRQFTIDDVYDGLEANKLIPTIMDCIKGVVGEVGAKLEQFPNAQTGK</sequence>
<proteinExistence type="predicted"/>
<dbReference type="STRING" id="1094508.Tsac_2418"/>
<keyword evidence="2" id="KW-1185">Reference proteome</keyword>
<evidence type="ECO:0000313" key="2">
    <source>
        <dbReference type="Proteomes" id="UP000006178"/>
    </source>
</evidence>
<dbReference type="KEGG" id="tsh:Tsac_2418"/>
<dbReference type="NCBIfam" id="NF047360">
    <property type="entry name" value="tail_chap_PVL"/>
    <property type="match status" value="1"/>
</dbReference>
<organism evidence="1 2">
    <name type="scientific">Thermoanaerobacterium saccharolyticum (strain DSM 8691 / JW/SL-YS485)</name>
    <dbReference type="NCBI Taxonomy" id="1094508"/>
    <lineage>
        <taxon>Bacteria</taxon>
        <taxon>Bacillati</taxon>
        <taxon>Bacillota</taxon>
        <taxon>Clostridia</taxon>
        <taxon>Thermoanaerobacterales</taxon>
        <taxon>Thermoanaerobacteraceae</taxon>
        <taxon>Thermoanaerobacterium</taxon>
    </lineage>
</organism>
<accession>I3VY21</accession>
<dbReference type="RefSeq" id="WP_014759252.1">
    <property type="nucleotide sequence ID" value="NC_017992.1"/>
</dbReference>
<dbReference type="InterPro" id="IPR057006">
    <property type="entry name" value="Phage_TAC_19"/>
</dbReference>
<protein>
    <submittedName>
        <fullName evidence="1">Phage-like protein</fullName>
    </submittedName>
</protein>
<dbReference type="BioCyc" id="TSAC1094508:GLMA-2448-MONOMER"/>